<dbReference type="AlphaFoldDB" id="A0A9D1TXY4"/>
<accession>A0A9D1TXY4</accession>
<reference evidence="1" key="1">
    <citation type="journal article" date="2021" name="PeerJ">
        <title>Extensive microbial diversity within the chicken gut microbiome revealed by metagenomics and culture.</title>
        <authorList>
            <person name="Gilroy R."/>
            <person name="Ravi A."/>
            <person name="Getino M."/>
            <person name="Pursley I."/>
            <person name="Horton D.L."/>
            <person name="Alikhan N.F."/>
            <person name="Baker D."/>
            <person name="Gharbi K."/>
            <person name="Hall N."/>
            <person name="Watson M."/>
            <person name="Adriaenssens E.M."/>
            <person name="Foster-Nyarko E."/>
            <person name="Jarju S."/>
            <person name="Secka A."/>
            <person name="Antonio M."/>
            <person name="Oren A."/>
            <person name="Chaudhuri R.R."/>
            <person name="La Ragione R."/>
            <person name="Hildebrand F."/>
            <person name="Pallen M.J."/>
        </authorList>
    </citation>
    <scope>NUCLEOTIDE SEQUENCE</scope>
    <source>
        <strain evidence="1">ChiHcolR34-3080</strain>
    </source>
</reference>
<evidence type="ECO:0000313" key="2">
    <source>
        <dbReference type="Proteomes" id="UP000823933"/>
    </source>
</evidence>
<proteinExistence type="predicted"/>
<comment type="caution">
    <text evidence="1">The sequence shown here is derived from an EMBL/GenBank/DDBJ whole genome shotgun (WGS) entry which is preliminary data.</text>
</comment>
<sequence>MWIELSRRCDTDMGDGEDVELNPCQIDTFVAELVGQEDGRTLYCTACWTPFMPQVYSFSVTDEPIYGWIVDYEREDTGELAAIRARGVVDCEADEEYDGPYAEQFRQLMQMLAAAASKSGYRTESYDASDDLDDL</sequence>
<organism evidence="1 2">
    <name type="scientific">Candidatus Faecalibacterium intestinigallinarum</name>
    <dbReference type="NCBI Taxonomy" id="2838581"/>
    <lineage>
        <taxon>Bacteria</taxon>
        <taxon>Bacillati</taxon>
        <taxon>Bacillota</taxon>
        <taxon>Clostridia</taxon>
        <taxon>Eubacteriales</taxon>
        <taxon>Oscillospiraceae</taxon>
        <taxon>Faecalibacterium</taxon>
    </lineage>
</organism>
<dbReference type="EMBL" id="DXHQ01000113">
    <property type="protein sequence ID" value="HIW09679.1"/>
    <property type="molecule type" value="Genomic_DNA"/>
</dbReference>
<gene>
    <name evidence="1" type="ORF">H9890_09815</name>
</gene>
<name>A0A9D1TXY4_9FIRM</name>
<evidence type="ECO:0000313" key="1">
    <source>
        <dbReference type="EMBL" id="HIW09679.1"/>
    </source>
</evidence>
<protein>
    <submittedName>
        <fullName evidence="1">Uncharacterized protein</fullName>
    </submittedName>
</protein>
<reference evidence="1" key="2">
    <citation type="submission" date="2021-04" db="EMBL/GenBank/DDBJ databases">
        <authorList>
            <person name="Gilroy R."/>
        </authorList>
    </citation>
    <scope>NUCLEOTIDE SEQUENCE</scope>
    <source>
        <strain evidence="1">ChiHcolR34-3080</strain>
    </source>
</reference>
<dbReference type="Proteomes" id="UP000823933">
    <property type="component" value="Unassembled WGS sequence"/>
</dbReference>